<reference evidence="1" key="1">
    <citation type="submission" date="2021-05" db="EMBL/GenBank/DDBJ databases">
        <authorList>
            <person name="Pan Q."/>
            <person name="Jouanno E."/>
            <person name="Zahm M."/>
            <person name="Klopp C."/>
            <person name="Cabau C."/>
            <person name="Louis A."/>
            <person name="Berthelot C."/>
            <person name="Parey E."/>
            <person name="Roest Crollius H."/>
            <person name="Montfort J."/>
            <person name="Robinson-Rechavi M."/>
            <person name="Bouchez O."/>
            <person name="Lampietro C."/>
            <person name="Lopez Roques C."/>
            <person name="Donnadieu C."/>
            <person name="Postlethwait J."/>
            <person name="Bobe J."/>
            <person name="Dillon D."/>
            <person name="Chandos A."/>
            <person name="von Hippel F."/>
            <person name="Guiguen Y."/>
        </authorList>
    </citation>
    <scope>NUCLEOTIDE SEQUENCE</scope>
    <source>
        <strain evidence="1">YG-Jan2019</strain>
    </source>
</reference>
<accession>A0ACC2HBW0</accession>
<comment type="caution">
    <text evidence="1">The sequence shown here is derived from an EMBL/GenBank/DDBJ whole genome shotgun (WGS) entry which is preliminary data.</text>
</comment>
<keyword evidence="2" id="KW-1185">Reference proteome</keyword>
<proteinExistence type="predicted"/>
<gene>
    <name evidence="1" type="ORF">DPEC_G00030010</name>
</gene>
<name>A0ACC2HBW0_DALPE</name>
<dbReference type="EMBL" id="CM055730">
    <property type="protein sequence ID" value="KAJ8013459.1"/>
    <property type="molecule type" value="Genomic_DNA"/>
</dbReference>
<sequence>MPHNHTHCSLKLTMMVPNGIGPHDFGPHDISRATERLEFCDCKKGLGVKIIGGYRNQMEEKFGIFIKRVLPGGLAAQDGVLSSSSSLA</sequence>
<organism evidence="1 2">
    <name type="scientific">Dallia pectoralis</name>
    <name type="common">Alaska blackfish</name>
    <dbReference type="NCBI Taxonomy" id="75939"/>
    <lineage>
        <taxon>Eukaryota</taxon>
        <taxon>Metazoa</taxon>
        <taxon>Chordata</taxon>
        <taxon>Craniata</taxon>
        <taxon>Vertebrata</taxon>
        <taxon>Euteleostomi</taxon>
        <taxon>Actinopterygii</taxon>
        <taxon>Neopterygii</taxon>
        <taxon>Teleostei</taxon>
        <taxon>Protacanthopterygii</taxon>
        <taxon>Esociformes</taxon>
        <taxon>Umbridae</taxon>
        <taxon>Dallia</taxon>
    </lineage>
</organism>
<dbReference type="Proteomes" id="UP001157502">
    <property type="component" value="Chromosome 3"/>
</dbReference>
<evidence type="ECO:0000313" key="1">
    <source>
        <dbReference type="EMBL" id="KAJ8013459.1"/>
    </source>
</evidence>
<protein>
    <submittedName>
        <fullName evidence="1">Uncharacterized protein</fullName>
    </submittedName>
</protein>
<evidence type="ECO:0000313" key="2">
    <source>
        <dbReference type="Proteomes" id="UP001157502"/>
    </source>
</evidence>